<gene>
    <name evidence="2" type="ORF">OHM77_00535</name>
</gene>
<proteinExistence type="predicted"/>
<protein>
    <submittedName>
        <fullName evidence="2">Rrf2 family transcriptional regulator</fullName>
    </submittedName>
</protein>
<dbReference type="PROSITE" id="PS51197">
    <property type="entry name" value="HTH_RRF2_2"/>
    <property type="match status" value="1"/>
</dbReference>
<dbReference type="SUPFAM" id="SSF46785">
    <property type="entry name" value="Winged helix' DNA-binding domain"/>
    <property type="match status" value="1"/>
</dbReference>
<dbReference type="NCBIfam" id="TIGR00738">
    <property type="entry name" value="rrf2_super"/>
    <property type="match status" value="1"/>
</dbReference>
<accession>A0AA49FMC4</accession>
<reference evidence="2" key="1">
    <citation type="journal article" date="2023" name="Nat. Microbiol.">
        <title>Enrichment and characterization of a nitric oxide-reducing microbial community in a continuous bioreactor.</title>
        <authorList>
            <person name="Garrido-Amador P."/>
            <person name="Stortenbeker N."/>
            <person name="Wessels H.J.C.T."/>
            <person name="Speth D.R."/>
            <person name="Garcia-Heredia I."/>
            <person name="Kartal B."/>
        </authorList>
    </citation>
    <scope>NUCLEOTIDE SEQUENCE</scope>
    <source>
        <strain evidence="2">MAG1</strain>
    </source>
</reference>
<dbReference type="GO" id="GO:0003700">
    <property type="term" value="F:DNA-binding transcription factor activity"/>
    <property type="evidence" value="ECO:0007669"/>
    <property type="project" value="TreeGrafter"/>
</dbReference>
<dbReference type="PANTHER" id="PTHR33221:SF4">
    <property type="entry name" value="HTH-TYPE TRANSCRIPTIONAL REPRESSOR NSRR"/>
    <property type="match status" value="1"/>
</dbReference>
<dbReference type="PANTHER" id="PTHR33221">
    <property type="entry name" value="WINGED HELIX-TURN-HELIX TRANSCRIPTIONAL REGULATOR, RRF2 FAMILY"/>
    <property type="match status" value="1"/>
</dbReference>
<evidence type="ECO:0000256" key="1">
    <source>
        <dbReference type="ARBA" id="ARBA00023125"/>
    </source>
</evidence>
<dbReference type="Gene3D" id="1.10.10.10">
    <property type="entry name" value="Winged helix-like DNA-binding domain superfamily/Winged helix DNA-binding domain"/>
    <property type="match status" value="1"/>
</dbReference>
<dbReference type="EMBL" id="CP107246">
    <property type="protein sequence ID" value="WIM05807.1"/>
    <property type="molecule type" value="Genomic_DNA"/>
</dbReference>
<name>A0AA49FMC4_9PROT</name>
<dbReference type="InterPro" id="IPR036390">
    <property type="entry name" value="WH_DNA-bd_sf"/>
</dbReference>
<dbReference type="GO" id="GO:0005829">
    <property type="term" value="C:cytosol"/>
    <property type="evidence" value="ECO:0007669"/>
    <property type="project" value="TreeGrafter"/>
</dbReference>
<keyword evidence="1" id="KW-0238">DNA-binding</keyword>
<sequence>MRLTTFTDYTLRVLMYLALQPERRVTIPEIASAYGISENHLTKVVHHLGRSGMIETLRGKSGGLRLAQTLEAIRLGTVVRASEGEAAFVACMGGTSEACCIAPVCRLADILEEALGALYASLDRYTLADLVASPRKLQRLLLMDG</sequence>
<dbReference type="Proteomes" id="UP001234916">
    <property type="component" value="Chromosome"/>
</dbReference>
<dbReference type="Pfam" id="PF02082">
    <property type="entry name" value="Rrf2"/>
    <property type="match status" value="1"/>
</dbReference>
<dbReference type="AlphaFoldDB" id="A0AA49FMC4"/>
<dbReference type="InterPro" id="IPR036388">
    <property type="entry name" value="WH-like_DNA-bd_sf"/>
</dbReference>
<dbReference type="KEGG" id="npv:OHM77_00535"/>
<dbReference type="InterPro" id="IPR000944">
    <property type="entry name" value="Tscrpt_reg_Rrf2"/>
</dbReference>
<dbReference type="GO" id="GO:0003677">
    <property type="term" value="F:DNA binding"/>
    <property type="evidence" value="ECO:0007669"/>
    <property type="project" value="UniProtKB-KW"/>
</dbReference>
<evidence type="ECO:0000313" key="2">
    <source>
        <dbReference type="EMBL" id="WIM05807.1"/>
    </source>
</evidence>
<organism evidence="2">
    <name type="scientific">Candidatus Nitricoxidivorans perseverans</name>
    <dbReference type="NCBI Taxonomy" id="2975601"/>
    <lineage>
        <taxon>Bacteria</taxon>
        <taxon>Pseudomonadati</taxon>
        <taxon>Pseudomonadota</taxon>
        <taxon>Betaproteobacteria</taxon>
        <taxon>Nitrosomonadales</taxon>
        <taxon>Sterolibacteriaceae</taxon>
        <taxon>Candidatus Nitricoxidivorans</taxon>
    </lineage>
</organism>